<comment type="pathway">
    <text evidence="3">Carbohydrate degradation.</text>
</comment>
<dbReference type="GO" id="GO:0004619">
    <property type="term" value="F:phosphoglycerate mutase activity"/>
    <property type="evidence" value="ECO:0007669"/>
    <property type="project" value="UniProtKB-EC"/>
</dbReference>
<dbReference type="GO" id="GO:0046872">
    <property type="term" value="F:metal ion binding"/>
    <property type="evidence" value="ECO:0007669"/>
    <property type="project" value="InterPro"/>
</dbReference>
<dbReference type="NCBIfam" id="TIGR00306">
    <property type="entry name" value="apgM"/>
    <property type="match status" value="1"/>
</dbReference>
<dbReference type="InterPro" id="IPR004456">
    <property type="entry name" value="Pglycerate_mutase_ApgM"/>
</dbReference>
<dbReference type="RefSeq" id="WP_003517537.1">
    <property type="nucleotide sequence ID" value="NZ_CP013828.1"/>
</dbReference>
<accession>A0AB36TEP8</accession>
<keyword evidence="5" id="KW-0324">Glycolysis</keyword>
<dbReference type="NCBIfam" id="TIGR02535">
    <property type="entry name" value="hyp_Hser_kinase"/>
    <property type="match status" value="1"/>
</dbReference>
<evidence type="ECO:0000259" key="7">
    <source>
        <dbReference type="Pfam" id="PF01676"/>
    </source>
</evidence>
<evidence type="ECO:0000256" key="4">
    <source>
        <dbReference type="ARBA" id="ARBA00005524"/>
    </source>
</evidence>
<keyword evidence="6" id="KW-0413">Isomerase</keyword>
<dbReference type="InterPro" id="IPR023665">
    <property type="entry name" value="ApgAM_prokaryotes"/>
</dbReference>
<name>A0AB36TEP8_ACETH</name>
<comment type="catalytic activity">
    <reaction evidence="1">
        <text>(2R)-2-phosphoglycerate = (2R)-3-phosphoglycerate</text>
        <dbReference type="Rhea" id="RHEA:15901"/>
        <dbReference type="ChEBI" id="CHEBI:58272"/>
        <dbReference type="ChEBI" id="CHEBI:58289"/>
        <dbReference type="EC" id="5.4.2.12"/>
    </reaction>
</comment>
<dbReference type="PIRSF" id="PIRSF006392">
    <property type="entry name" value="IPGAM_arch"/>
    <property type="match status" value="1"/>
</dbReference>
<evidence type="ECO:0000313" key="8">
    <source>
        <dbReference type="EMBL" id="PFH02243.1"/>
    </source>
</evidence>
<feature type="domain" description="Metalloenzyme" evidence="7">
    <location>
        <begin position="1"/>
        <end position="369"/>
    </location>
</feature>
<comment type="function">
    <text evidence="2">Catalyzes the interconversion of 2-phosphoglycerate and 3-phosphoglycerate.</text>
</comment>
<dbReference type="EMBL" id="PDBW01000001">
    <property type="protein sequence ID" value="PFH02243.1"/>
    <property type="molecule type" value="Genomic_DNA"/>
</dbReference>
<dbReference type="Gene3D" id="3.30.70.2130">
    <property type="entry name" value="Metalloenzyme domain"/>
    <property type="match status" value="1"/>
</dbReference>
<dbReference type="Pfam" id="PF01676">
    <property type="entry name" value="Metalloenzyme"/>
    <property type="match status" value="1"/>
</dbReference>
<evidence type="ECO:0000256" key="2">
    <source>
        <dbReference type="ARBA" id="ARBA00002315"/>
    </source>
</evidence>
<dbReference type="PANTHER" id="PTHR31209">
    <property type="entry name" value="COFACTOR-INDEPENDENT PHOSPHOGLYCERATE MUTASE"/>
    <property type="match status" value="1"/>
</dbReference>
<dbReference type="AlphaFoldDB" id="A0AB36TEP8"/>
<evidence type="ECO:0000256" key="6">
    <source>
        <dbReference type="ARBA" id="ARBA00023235"/>
    </source>
</evidence>
<evidence type="ECO:0000313" key="9">
    <source>
        <dbReference type="Proteomes" id="UP000223596"/>
    </source>
</evidence>
<comment type="similarity">
    <text evidence="4">Belongs to the BPG-independent phosphoglycerate mutase family. A-PGAM subfamily.</text>
</comment>
<dbReference type="GeneID" id="35804544"/>
<evidence type="ECO:0000256" key="3">
    <source>
        <dbReference type="ARBA" id="ARBA00004921"/>
    </source>
</evidence>
<evidence type="ECO:0000256" key="5">
    <source>
        <dbReference type="ARBA" id="ARBA00023152"/>
    </source>
</evidence>
<organism evidence="8 9">
    <name type="scientific">Acetivibrio thermocellus AD2</name>
    <dbReference type="NCBI Taxonomy" id="1138384"/>
    <lineage>
        <taxon>Bacteria</taxon>
        <taxon>Bacillati</taxon>
        <taxon>Bacillota</taxon>
        <taxon>Clostridia</taxon>
        <taxon>Eubacteriales</taxon>
        <taxon>Oscillospiraceae</taxon>
        <taxon>Acetivibrio</taxon>
    </lineage>
</organism>
<protein>
    <submittedName>
        <fullName evidence="8">Phosphoglycerate mutase</fullName>
    </submittedName>
</protein>
<dbReference type="Gene3D" id="3.40.720.10">
    <property type="entry name" value="Alkaline Phosphatase, subunit A"/>
    <property type="match status" value="1"/>
</dbReference>
<dbReference type="InterPro" id="IPR042253">
    <property type="entry name" value="Pglycerate_mutase_ApgM_sf"/>
</dbReference>
<dbReference type="PANTHER" id="PTHR31209:SF4">
    <property type="entry name" value="2,3-BISPHOSPHOGLYCERATE-INDEPENDENT PHOSPHOGLYCERATE MUTASE"/>
    <property type="match status" value="1"/>
</dbReference>
<evidence type="ECO:0000256" key="1">
    <source>
        <dbReference type="ARBA" id="ARBA00000370"/>
    </source>
</evidence>
<gene>
    <name evidence="8" type="ORF">M972_111011</name>
</gene>
<dbReference type="SUPFAM" id="SSF53649">
    <property type="entry name" value="Alkaline phosphatase-like"/>
    <property type="match status" value="1"/>
</dbReference>
<dbReference type="Proteomes" id="UP000223596">
    <property type="component" value="Unassembled WGS sequence"/>
</dbReference>
<dbReference type="InterPro" id="IPR006124">
    <property type="entry name" value="Metalloenzyme"/>
</dbReference>
<dbReference type="CDD" id="cd16011">
    <property type="entry name" value="iPGM_like"/>
    <property type="match status" value="1"/>
</dbReference>
<dbReference type="GO" id="GO:0006096">
    <property type="term" value="P:glycolytic process"/>
    <property type="evidence" value="ECO:0007669"/>
    <property type="project" value="UniProtKB-KW"/>
</dbReference>
<reference evidence="8 9" key="1">
    <citation type="submission" date="2017-09" db="EMBL/GenBank/DDBJ databases">
        <title>Evaluation of Pacific Biosciences Sequencing Technology to Finishing C. thermocellum Genome Sequences.</title>
        <authorList>
            <person name="Brown S."/>
        </authorList>
    </citation>
    <scope>NUCLEOTIDE SEQUENCE [LARGE SCALE GENOMIC DNA]</scope>
    <source>
        <strain evidence="8 9">AD2</strain>
    </source>
</reference>
<comment type="caution">
    <text evidence="8">The sequence shown here is derived from an EMBL/GenBank/DDBJ whole genome shotgun (WGS) entry which is preliminary data.</text>
</comment>
<sequence>MKYILILGDGMADYPISQLNNKTPLQYAKKPHIDFLAQNAEVGMVKTIPDGIPPGSDAANLSVMGYNPRVYYTGRSPLEAASMGIDLSDTDVAIRCNLVTLSEDEEYDQKTMIDYSSDEISSEEAKELIYEINRHFKNDSICFYPGISYRHCMVWKNGYTGLKLTPPHDILEKKITNYLPSGENTEILLDMMIKSYDILKDHPVNKARVSRGLRPANSIWLWGEGKKPSIPKFYDKYKLNGSVISAVDLIKGIGILAGFRNVEVEGATGNIDTNFYGKAQAALKELESGQDFVYLHIEAPDECGHRHEIENKVKSIELIDDRIVGPIIEGLEKYDDYRILILPDHPTPLSLRTHTAEPVPFLLYQKTNPKKSGVTGYDELQAAKTGIIFNDGYKLMDHFILD</sequence>
<dbReference type="InterPro" id="IPR017850">
    <property type="entry name" value="Alkaline_phosphatase_core_sf"/>
</dbReference>
<proteinExistence type="inferred from homology"/>
<dbReference type="NCBIfam" id="NF003242">
    <property type="entry name" value="PRK04200.1"/>
    <property type="match status" value="1"/>
</dbReference>
<dbReference type="Pfam" id="PF10143">
    <property type="entry name" value="PhosphMutase"/>
    <property type="match status" value="1"/>
</dbReference>